<evidence type="ECO:0000256" key="1">
    <source>
        <dbReference type="SAM" id="MobiDB-lite"/>
    </source>
</evidence>
<feature type="compositionally biased region" description="Basic and acidic residues" evidence="1">
    <location>
        <begin position="266"/>
        <end position="276"/>
    </location>
</feature>
<feature type="compositionally biased region" description="Low complexity" evidence="1">
    <location>
        <begin position="239"/>
        <end position="259"/>
    </location>
</feature>
<name>A0A6A6VEX0_9PLEO</name>
<feature type="compositionally biased region" description="Polar residues" evidence="1">
    <location>
        <begin position="226"/>
        <end position="238"/>
    </location>
</feature>
<sequence>MGINGRLPAVFFSLSSLLSSAYYRRLICLCFRLASSLSLRRLRLATTFKSIYNYTMAASTFSSITTPLPGCLLPGPNIDQDELDFAELLINTLPSASWTQQFASGGWTGDVPPGATHTGAVVAKAMNHVWHDTSNRWITVRLQFRTDDQVILKRFGTAHVYEDGTEGVDLKDGTVRNVGADGSVVIERLLLGTRSQRLGQIEKAQEEESPTNVRYIFASLLSGNPNSAPARLQSPTGLDSTTTTADDWATAPTTSPASTTRRRQRLLGESRERDADFSSTSPASTTQVNPPPFLPPLSPLFLHLSPAGLDGFLSSDPEYALMRGSVIKTCTFSSPCLTLEGGRGNAAEQ</sequence>
<evidence type="ECO:0000313" key="3">
    <source>
        <dbReference type="Proteomes" id="UP000799440"/>
    </source>
</evidence>
<accession>A0A6A6VEX0</accession>
<dbReference type="Proteomes" id="UP000799440">
    <property type="component" value="Unassembled WGS sequence"/>
</dbReference>
<keyword evidence="3" id="KW-1185">Reference proteome</keyword>
<evidence type="ECO:0000313" key="2">
    <source>
        <dbReference type="EMBL" id="KAF2749158.1"/>
    </source>
</evidence>
<feature type="compositionally biased region" description="Polar residues" evidence="1">
    <location>
        <begin position="277"/>
        <end position="288"/>
    </location>
</feature>
<proteinExistence type="predicted"/>
<reference evidence="2" key="1">
    <citation type="journal article" date="2020" name="Stud. Mycol.">
        <title>101 Dothideomycetes genomes: a test case for predicting lifestyles and emergence of pathogens.</title>
        <authorList>
            <person name="Haridas S."/>
            <person name="Albert R."/>
            <person name="Binder M."/>
            <person name="Bloem J."/>
            <person name="Labutti K."/>
            <person name="Salamov A."/>
            <person name="Andreopoulos B."/>
            <person name="Baker S."/>
            <person name="Barry K."/>
            <person name="Bills G."/>
            <person name="Bluhm B."/>
            <person name="Cannon C."/>
            <person name="Castanera R."/>
            <person name="Culley D."/>
            <person name="Daum C."/>
            <person name="Ezra D."/>
            <person name="Gonzalez J."/>
            <person name="Henrissat B."/>
            <person name="Kuo A."/>
            <person name="Liang C."/>
            <person name="Lipzen A."/>
            <person name="Lutzoni F."/>
            <person name="Magnuson J."/>
            <person name="Mondo S."/>
            <person name="Nolan M."/>
            <person name="Ohm R."/>
            <person name="Pangilinan J."/>
            <person name="Park H.-J."/>
            <person name="Ramirez L."/>
            <person name="Alfaro M."/>
            <person name="Sun H."/>
            <person name="Tritt A."/>
            <person name="Yoshinaga Y."/>
            <person name="Zwiers L.-H."/>
            <person name="Turgeon B."/>
            <person name="Goodwin S."/>
            <person name="Spatafora J."/>
            <person name="Crous P."/>
            <person name="Grigoriev I."/>
        </authorList>
    </citation>
    <scope>NUCLEOTIDE SEQUENCE</scope>
    <source>
        <strain evidence="2">CBS 119925</strain>
    </source>
</reference>
<organism evidence="2 3">
    <name type="scientific">Sporormia fimetaria CBS 119925</name>
    <dbReference type="NCBI Taxonomy" id="1340428"/>
    <lineage>
        <taxon>Eukaryota</taxon>
        <taxon>Fungi</taxon>
        <taxon>Dikarya</taxon>
        <taxon>Ascomycota</taxon>
        <taxon>Pezizomycotina</taxon>
        <taxon>Dothideomycetes</taxon>
        <taxon>Pleosporomycetidae</taxon>
        <taxon>Pleosporales</taxon>
        <taxon>Sporormiaceae</taxon>
        <taxon>Sporormia</taxon>
    </lineage>
</organism>
<gene>
    <name evidence="2" type="ORF">M011DRAFT_485206</name>
</gene>
<dbReference type="AlphaFoldDB" id="A0A6A6VEX0"/>
<protein>
    <submittedName>
        <fullName evidence="2">Uncharacterized protein</fullName>
    </submittedName>
</protein>
<feature type="region of interest" description="Disordered" evidence="1">
    <location>
        <begin position="226"/>
        <end position="292"/>
    </location>
</feature>
<dbReference type="EMBL" id="MU006567">
    <property type="protein sequence ID" value="KAF2749158.1"/>
    <property type="molecule type" value="Genomic_DNA"/>
</dbReference>